<accession>A0A2T3AFQ3</accession>
<gene>
    <name evidence="2" type="ORF">BD289DRAFT_131946</name>
</gene>
<reference evidence="2 3" key="1">
    <citation type="journal article" date="2018" name="Mycol. Prog.">
        <title>Coniella lustricola, a new species from submerged detritus.</title>
        <authorList>
            <person name="Raudabaugh D.B."/>
            <person name="Iturriaga T."/>
            <person name="Carver A."/>
            <person name="Mondo S."/>
            <person name="Pangilinan J."/>
            <person name="Lipzen A."/>
            <person name="He G."/>
            <person name="Amirebrahimi M."/>
            <person name="Grigoriev I.V."/>
            <person name="Miller A.N."/>
        </authorList>
    </citation>
    <scope>NUCLEOTIDE SEQUENCE [LARGE SCALE GENOMIC DNA]</scope>
    <source>
        <strain evidence="2 3">B22-T-1</strain>
    </source>
</reference>
<protein>
    <recommendedName>
        <fullName evidence="4">Secreted protein</fullName>
    </recommendedName>
</protein>
<keyword evidence="3" id="KW-1185">Reference proteome</keyword>
<evidence type="ECO:0008006" key="4">
    <source>
        <dbReference type="Google" id="ProtNLM"/>
    </source>
</evidence>
<evidence type="ECO:0000313" key="2">
    <source>
        <dbReference type="EMBL" id="PSR94655.1"/>
    </source>
</evidence>
<proteinExistence type="predicted"/>
<feature type="signal peptide" evidence="1">
    <location>
        <begin position="1"/>
        <end position="20"/>
    </location>
</feature>
<organism evidence="2 3">
    <name type="scientific">Coniella lustricola</name>
    <dbReference type="NCBI Taxonomy" id="2025994"/>
    <lineage>
        <taxon>Eukaryota</taxon>
        <taxon>Fungi</taxon>
        <taxon>Dikarya</taxon>
        <taxon>Ascomycota</taxon>
        <taxon>Pezizomycotina</taxon>
        <taxon>Sordariomycetes</taxon>
        <taxon>Sordariomycetidae</taxon>
        <taxon>Diaporthales</taxon>
        <taxon>Schizoparmaceae</taxon>
        <taxon>Coniella</taxon>
    </lineage>
</organism>
<name>A0A2T3AFQ3_9PEZI</name>
<keyword evidence="1" id="KW-0732">Signal</keyword>
<evidence type="ECO:0000256" key="1">
    <source>
        <dbReference type="SAM" id="SignalP"/>
    </source>
</evidence>
<dbReference type="AlphaFoldDB" id="A0A2T3AFQ3"/>
<feature type="chain" id="PRO_5015581797" description="Secreted protein" evidence="1">
    <location>
        <begin position="21"/>
        <end position="112"/>
    </location>
</feature>
<evidence type="ECO:0000313" key="3">
    <source>
        <dbReference type="Proteomes" id="UP000241462"/>
    </source>
</evidence>
<sequence>MRVFFFLFFFSFNWFAIIHDQRPSTHGTALDLFFRDWTGQSRFWLFVFSFPGEGGEESLIRLSRYPSGLFVLVNPFARFLLLFYYYNHYYHHTFPHSLSFEVEVWDVLWASD</sequence>
<dbReference type="InParanoid" id="A0A2T3AFQ3"/>
<dbReference type="Proteomes" id="UP000241462">
    <property type="component" value="Unassembled WGS sequence"/>
</dbReference>
<dbReference type="EMBL" id="KZ678396">
    <property type="protein sequence ID" value="PSR94655.1"/>
    <property type="molecule type" value="Genomic_DNA"/>
</dbReference>